<dbReference type="RefSeq" id="WP_014622780.1">
    <property type="nucleotide sequence ID" value="NZ_CP046040.1"/>
</dbReference>
<dbReference type="Proteomes" id="UP000269903">
    <property type="component" value="Chromosome"/>
</dbReference>
<dbReference type="InterPro" id="IPR038765">
    <property type="entry name" value="Papain-like_cys_pep_sf"/>
</dbReference>
<reference evidence="2 3" key="1">
    <citation type="submission" date="2018-12" db="EMBL/GenBank/DDBJ databases">
        <authorList>
            <consortium name="Pathogen Informatics"/>
        </authorList>
    </citation>
    <scope>NUCLEOTIDE SEQUENCE [LARGE SCALE GENOMIC DNA]</scope>
    <source>
        <strain evidence="2 3">NCTC6180</strain>
    </source>
</reference>
<feature type="domain" description="Ig protease IdeS" evidence="1">
    <location>
        <begin position="40"/>
        <end position="345"/>
    </location>
</feature>
<dbReference type="GO" id="GO:0008233">
    <property type="term" value="F:peptidase activity"/>
    <property type="evidence" value="ECO:0007669"/>
    <property type="project" value="InterPro"/>
</dbReference>
<dbReference type="InterPro" id="IPR015117">
    <property type="entry name" value="IdeS"/>
</dbReference>
<dbReference type="EMBL" id="LR134317">
    <property type="protein sequence ID" value="VEF06865.1"/>
    <property type="molecule type" value="Genomic_DNA"/>
</dbReference>
<dbReference type="AlphaFoldDB" id="A0A2X3TG76"/>
<accession>A0A2X3TG76</accession>
<dbReference type="SMR" id="A0A2X3TG76"/>
<dbReference type="SUPFAM" id="SSF54001">
    <property type="entry name" value="Cysteine proteinases"/>
    <property type="match status" value="1"/>
</dbReference>
<proteinExistence type="predicted"/>
<gene>
    <name evidence="2" type="primary">ideE</name>
    <name evidence="2" type="ORF">NCTC6180_00942</name>
</gene>
<dbReference type="Pfam" id="PF09028">
    <property type="entry name" value="Mac-1"/>
    <property type="match status" value="1"/>
</dbReference>
<sequence>MKTIAYPNKPHSLSAGLLTAIAIFSLASSNITYADDYQRNATEAYAKEVPHQITSVWTKGVTPLTPEQFRYNNEDVIHAPYLAHQGWYDITKAFDGKDNLLCGAATAGNMLHWWFDQNKTEIEAYLSKHPEKQKIIFNNQELFDLKAAIDTKDSQTNSQLFNYFRDKAFPNLSARQLGVMPDLVLDMFINGYYLNVFKTQSTDVNRPYQDKDKRGGIFDAVFTRGDQTTLLTARHDLKNKGLNDISTIIKQELTEGRALALSHTYANVSISHVINLWGADFNAEGNLEAIYVTDSDANASIGMKKYFVGINAHGHVAISAKKIEGENIGAQVLGLFTLSSGKDIWQKLS</sequence>
<evidence type="ECO:0000313" key="3">
    <source>
        <dbReference type="Proteomes" id="UP000269903"/>
    </source>
</evidence>
<organism evidence="2 3">
    <name type="scientific">Streptococcus equi subsp. zooepidemicus</name>
    <dbReference type="NCBI Taxonomy" id="40041"/>
    <lineage>
        <taxon>Bacteria</taxon>
        <taxon>Bacillati</taxon>
        <taxon>Bacillota</taxon>
        <taxon>Bacilli</taxon>
        <taxon>Lactobacillales</taxon>
        <taxon>Streptococcaceae</taxon>
        <taxon>Streptococcus</taxon>
    </lineage>
</organism>
<name>A0A2X3TG76_STRSZ</name>
<dbReference type="STRING" id="1051072.SeseC_01159"/>
<evidence type="ECO:0000259" key="1">
    <source>
        <dbReference type="Pfam" id="PF09028"/>
    </source>
</evidence>
<evidence type="ECO:0000313" key="2">
    <source>
        <dbReference type="EMBL" id="VEF06865.1"/>
    </source>
</evidence>
<protein>
    <submittedName>
        <fullName evidence="2">IgG endopeptidase</fullName>
    </submittedName>
</protein>
<dbReference type="Gene3D" id="3.90.70.10">
    <property type="entry name" value="Cysteine proteinases"/>
    <property type="match status" value="2"/>
</dbReference>